<reference evidence="2 3" key="1">
    <citation type="submission" date="2019-03" db="EMBL/GenBank/DDBJ databases">
        <title>Genomic Encyclopedia of Type Strains, Phase IV (KMG-IV): sequencing the most valuable type-strain genomes for metagenomic binning, comparative biology and taxonomic classification.</title>
        <authorList>
            <person name="Goeker M."/>
        </authorList>
    </citation>
    <scope>NUCLEOTIDE SEQUENCE [LARGE SCALE GENOMIC DNA]</scope>
    <source>
        <strain evidence="2 3">DSM 24766</strain>
    </source>
</reference>
<name>A0A4R2R941_9RHOB</name>
<dbReference type="Proteomes" id="UP000295050">
    <property type="component" value="Unassembled WGS sequence"/>
</dbReference>
<accession>A0A4R2R941</accession>
<dbReference type="Pfam" id="PF06844">
    <property type="entry name" value="DUF1244"/>
    <property type="match status" value="1"/>
</dbReference>
<gene>
    <name evidence="2" type="ORF">EV663_11627</name>
</gene>
<dbReference type="SUPFAM" id="SSF158757">
    <property type="entry name" value="SMc04008-like"/>
    <property type="match status" value="1"/>
</dbReference>
<proteinExistence type="predicted"/>
<dbReference type="RefSeq" id="WP_132952573.1">
    <property type="nucleotide sequence ID" value="NZ_SLXU01000016.1"/>
</dbReference>
<protein>
    <recommendedName>
        <fullName evidence="1">SMc04008-like domain-containing protein</fullName>
    </recommendedName>
</protein>
<dbReference type="OrthoDB" id="9802252at2"/>
<organism evidence="2 3">
    <name type="scientific">Rhodovulum bhavnagarense</name>
    <dbReference type="NCBI Taxonomy" id="992286"/>
    <lineage>
        <taxon>Bacteria</taxon>
        <taxon>Pseudomonadati</taxon>
        <taxon>Pseudomonadota</taxon>
        <taxon>Alphaproteobacteria</taxon>
        <taxon>Rhodobacterales</taxon>
        <taxon>Paracoccaceae</taxon>
        <taxon>Rhodovulum</taxon>
    </lineage>
</organism>
<sequence length="105" mass="11851">MDDATRTEIEAAAFRRLQQHLMQDRPDVQNIDLMNLAGFCRNCLSRWLQEAAAERGIAMSKDAARAAFYGMPYEDWKARHQTEASPEKQAAFEKAFAENVGKDGA</sequence>
<dbReference type="Gene3D" id="1.10.3340.10">
    <property type="entry name" value="SMc04008-like"/>
    <property type="match status" value="1"/>
</dbReference>
<comment type="caution">
    <text evidence="2">The sequence shown here is derived from an EMBL/GenBank/DDBJ whole genome shotgun (WGS) entry which is preliminary data.</text>
</comment>
<dbReference type="InterPro" id="IPR023163">
    <property type="entry name" value="SMc04008-like_domain"/>
</dbReference>
<evidence type="ECO:0000313" key="2">
    <source>
        <dbReference type="EMBL" id="TCP59732.1"/>
    </source>
</evidence>
<dbReference type="AlphaFoldDB" id="A0A4R2R941"/>
<evidence type="ECO:0000313" key="3">
    <source>
        <dbReference type="Proteomes" id="UP000295050"/>
    </source>
</evidence>
<feature type="domain" description="SMc04008-like" evidence="1">
    <location>
        <begin position="28"/>
        <end position="94"/>
    </location>
</feature>
<dbReference type="InterPro" id="IPR036810">
    <property type="entry name" value="SMc04008-like_sf"/>
</dbReference>
<keyword evidence="3" id="KW-1185">Reference proteome</keyword>
<dbReference type="EMBL" id="SLXU01000016">
    <property type="protein sequence ID" value="TCP59732.1"/>
    <property type="molecule type" value="Genomic_DNA"/>
</dbReference>
<evidence type="ECO:0000259" key="1">
    <source>
        <dbReference type="Pfam" id="PF06844"/>
    </source>
</evidence>